<proteinExistence type="predicted"/>
<dbReference type="GO" id="GO:0032259">
    <property type="term" value="P:methylation"/>
    <property type="evidence" value="ECO:0007669"/>
    <property type="project" value="UniProtKB-KW"/>
</dbReference>
<gene>
    <name evidence="1" type="ORF">MM171A01374_0007</name>
</gene>
<name>A0A6M3LU71_9ZZZZ</name>
<sequence>MKVDIKKIEDFVLLAMQEQSTGDAWLDARFMDDMGIIGHTNPYYRMFWLIAKEFKPKFSVELGTYRAVAAGHLAVGSPEGVVYTIDIHNDAADKVHQRAAIAMDEHYPNLSYLNGWTWDDHIVKRVADRAAVTPIDLLFIDAWHWYEHAIREWHLYSSMLADEALVICDDISDNPTSTVEMARFWSEVSSGYENFRTTGLHSWIPMGFFRFVR</sequence>
<organism evidence="1">
    <name type="scientific">viral metagenome</name>
    <dbReference type="NCBI Taxonomy" id="1070528"/>
    <lineage>
        <taxon>unclassified sequences</taxon>
        <taxon>metagenomes</taxon>
        <taxon>organismal metagenomes</taxon>
    </lineage>
</organism>
<protein>
    <submittedName>
        <fullName evidence="1">Putative methyltransferase</fullName>
    </submittedName>
</protein>
<dbReference type="SUPFAM" id="SSF53335">
    <property type="entry name" value="S-adenosyl-L-methionine-dependent methyltransferases"/>
    <property type="match status" value="1"/>
</dbReference>
<accession>A0A6M3LU71</accession>
<keyword evidence="1" id="KW-0489">Methyltransferase</keyword>
<keyword evidence="1" id="KW-0808">Transferase</keyword>
<dbReference type="AlphaFoldDB" id="A0A6M3LU71"/>
<dbReference type="GO" id="GO:0008168">
    <property type="term" value="F:methyltransferase activity"/>
    <property type="evidence" value="ECO:0007669"/>
    <property type="project" value="UniProtKB-KW"/>
</dbReference>
<reference evidence="1" key="1">
    <citation type="submission" date="2020-03" db="EMBL/GenBank/DDBJ databases">
        <title>The deep terrestrial virosphere.</title>
        <authorList>
            <person name="Holmfeldt K."/>
            <person name="Nilsson E."/>
            <person name="Simone D."/>
            <person name="Lopez-Fernandez M."/>
            <person name="Wu X."/>
            <person name="de Brujin I."/>
            <person name="Lundin D."/>
            <person name="Andersson A."/>
            <person name="Bertilsson S."/>
            <person name="Dopson M."/>
        </authorList>
    </citation>
    <scope>NUCLEOTIDE SEQUENCE</scope>
    <source>
        <strain evidence="1">MM171A01374</strain>
    </source>
</reference>
<dbReference type="InterPro" id="IPR029063">
    <property type="entry name" value="SAM-dependent_MTases_sf"/>
</dbReference>
<dbReference type="Gene3D" id="3.40.50.150">
    <property type="entry name" value="Vaccinia Virus protein VP39"/>
    <property type="match status" value="1"/>
</dbReference>
<dbReference type="Pfam" id="PF13578">
    <property type="entry name" value="Methyltransf_24"/>
    <property type="match status" value="1"/>
</dbReference>
<evidence type="ECO:0000313" key="1">
    <source>
        <dbReference type="EMBL" id="QJA99036.1"/>
    </source>
</evidence>
<dbReference type="EMBL" id="MT143624">
    <property type="protein sequence ID" value="QJA99036.1"/>
    <property type="molecule type" value="Genomic_DNA"/>
</dbReference>